<dbReference type="HOGENOM" id="CLU_3355878_0_0_10"/>
<dbReference type="STRING" id="926556.Echvi_3870"/>
<name>L0G3J4_ECHVK</name>
<evidence type="ECO:0000313" key="2">
    <source>
        <dbReference type="Proteomes" id="UP000010796"/>
    </source>
</evidence>
<protein>
    <submittedName>
        <fullName evidence="1">Uncharacterized protein</fullName>
    </submittedName>
</protein>
<evidence type="ECO:0000313" key="1">
    <source>
        <dbReference type="EMBL" id="AGA80082.1"/>
    </source>
</evidence>
<accession>L0G3J4</accession>
<gene>
    <name evidence="1" type="ordered locus">Echvi_3870</name>
</gene>
<dbReference type="Proteomes" id="UP000010796">
    <property type="component" value="Chromosome"/>
</dbReference>
<sequence>MAILIEVLFAALVTNWKKVRWIFSKKEGAVDSTAQR</sequence>
<dbReference type="EMBL" id="CP003346">
    <property type="protein sequence ID" value="AGA80082.1"/>
    <property type="molecule type" value="Genomic_DNA"/>
</dbReference>
<dbReference type="AlphaFoldDB" id="L0G3J4"/>
<dbReference type="KEGG" id="evi:Echvi_3870"/>
<keyword evidence="2" id="KW-1185">Reference proteome</keyword>
<proteinExistence type="predicted"/>
<organism evidence="1 2">
    <name type="scientific">Echinicola vietnamensis (strain DSM 17526 / LMG 23754 / KMM 6221)</name>
    <dbReference type="NCBI Taxonomy" id="926556"/>
    <lineage>
        <taxon>Bacteria</taxon>
        <taxon>Pseudomonadati</taxon>
        <taxon>Bacteroidota</taxon>
        <taxon>Cytophagia</taxon>
        <taxon>Cytophagales</taxon>
        <taxon>Cyclobacteriaceae</taxon>
        <taxon>Echinicola</taxon>
    </lineage>
</organism>
<reference evidence="2" key="1">
    <citation type="submission" date="2012-02" db="EMBL/GenBank/DDBJ databases">
        <title>The complete genome of Echinicola vietnamensis DSM 17526.</title>
        <authorList>
            <person name="Lucas S."/>
            <person name="Copeland A."/>
            <person name="Lapidus A."/>
            <person name="Glavina del Rio T."/>
            <person name="Dalin E."/>
            <person name="Tice H."/>
            <person name="Bruce D."/>
            <person name="Goodwin L."/>
            <person name="Pitluck S."/>
            <person name="Peters L."/>
            <person name="Ovchinnikova G."/>
            <person name="Teshima H."/>
            <person name="Kyrpides N."/>
            <person name="Mavromatis K."/>
            <person name="Ivanova N."/>
            <person name="Brettin T."/>
            <person name="Detter J.C."/>
            <person name="Han C."/>
            <person name="Larimer F."/>
            <person name="Land M."/>
            <person name="Hauser L."/>
            <person name="Markowitz V."/>
            <person name="Cheng J.-F."/>
            <person name="Hugenholtz P."/>
            <person name="Woyke T."/>
            <person name="Wu D."/>
            <person name="Brambilla E."/>
            <person name="Klenk H.-P."/>
            <person name="Eisen J.A."/>
        </authorList>
    </citation>
    <scope>NUCLEOTIDE SEQUENCE [LARGE SCALE GENOMIC DNA]</scope>
    <source>
        <strain evidence="2">DSM 17526 / LMG 23754 / KMM 6221</strain>
    </source>
</reference>